<protein>
    <submittedName>
        <fullName evidence="7 8">Membrane-spanning 4-domains subfamily A member 6A</fullName>
    </submittedName>
    <submittedName>
        <fullName evidence="11">Membrane-spanning 4-domains subfamily A member 6D isoform X1</fullName>
    </submittedName>
</protein>
<evidence type="ECO:0000256" key="6">
    <source>
        <dbReference type="SAM" id="Phobius"/>
    </source>
</evidence>
<dbReference type="AlphaFoldDB" id="G5BTX5"/>
<evidence type="ECO:0000313" key="10">
    <source>
        <dbReference type="Proteomes" id="UP000694906"/>
    </source>
</evidence>
<evidence type="ECO:0000313" key="7">
    <source>
        <dbReference type="EMBL" id="EHB12736.1"/>
    </source>
</evidence>
<dbReference type="InterPro" id="IPR030417">
    <property type="entry name" value="MS4A"/>
</dbReference>
<evidence type="ECO:0000256" key="5">
    <source>
        <dbReference type="ARBA" id="ARBA00023136"/>
    </source>
</evidence>
<dbReference type="GeneID" id="101700652"/>
<dbReference type="Bgee" id="ENSHGLG00000007194">
    <property type="expression patterns" value="Expressed in zone of skin and 9 other cell types or tissues"/>
</dbReference>
<dbReference type="GO" id="GO:0007166">
    <property type="term" value="P:cell surface receptor signaling pathway"/>
    <property type="evidence" value="ECO:0007669"/>
    <property type="project" value="TreeGrafter"/>
</dbReference>
<evidence type="ECO:0000256" key="2">
    <source>
        <dbReference type="ARBA" id="ARBA00009565"/>
    </source>
</evidence>
<comment type="subcellular location">
    <subcellularLocation>
        <location evidence="1">Membrane</location>
        <topology evidence="1">Multi-pass membrane protein</topology>
    </subcellularLocation>
</comment>
<dbReference type="Proteomes" id="UP000694906">
    <property type="component" value="Unplaced"/>
</dbReference>
<feature type="transmembrane region" description="Helical" evidence="6">
    <location>
        <begin position="45"/>
        <end position="66"/>
    </location>
</feature>
<reference evidence="11" key="3">
    <citation type="submission" date="2025-04" db="UniProtKB">
        <authorList>
            <consortium name="RefSeq"/>
        </authorList>
    </citation>
    <scope>IDENTIFICATION</scope>
</reference>
<keyword evidence="10" id="KW-1185">Reference proteome</keyword>
<dbReference type="eggNOG" id="ENOG502SUQB">
    <property type="taxonomic scope" value="Eukaryota"/>
</dbReference>
<feature type="transmembrane region" description="Helical" evidence="6">
    <location>
        <begin position="116"/>
        <end position="137"/>
    </location>
</feature>
<dbReference type="GeneTree" id="ENSGT00940000162688"/>
<evidence type="ECO:0000313" key="11">
    <source>
        <dbReference type="RefSeq" id="XP_004869760.1"/>
    </source>
</evidence>
<keyword evidence="3 6" id="KW-0812">Transmembrane</keyword>
<dbReference type="OMA" id="WWKEAHS"/>
<dbReference type="Proteomes" id="UP000006813">
    <property type="component" value="Unassembled WGS sequence"/>
</dbReference>
<dbReference type="RefSeq" id="XP_004869760.1">
    <property type="nucleotide sequence ID" value="XM_004869703.3"/>
</dbReference>
<accession>G5BTX5</accession>
<reference evidence="8" key="2">
    <citation type="submission" date="2015-10" db="EMBL/GenBank/DDBJ databases">
        <title>FRAMA: From RNA-seq data to annotated mRNA assemblies.</title>
        <authorList>
            <person name="Bens M."/>
            <person name="Sahm A."/>
            <person name="Jahn N."/>
            <person name="Morhart M."/>
            <person name="Holtze S."/>
            <person name="Hildebrandt T.B."/>
            <person name="Platzer M."/>
            <person name="Szafranski K."/>
        </authorList>
    </citation>
    <scope>NUCLEOTIDE SEQUENCE</scope>
    <source>
        <tissue evidence="8">Skin</tissue>
    </source>
</reference>
<dbReference type="GO" id="GO:0005802">
    <property type="term" value="C:trans-Golgi network"/>
    <property type="evidence" value="ECO:0007669"/>
    <property type="project" value="TreeGrafter"/>
</dbReference>
<keyword evidence="5 6" id="KW-0472">Membrane</keyword>
<reference evidence="7 9" key="1">
    <citation type="journal article" date="2011" name="Nature">
        <title>Genome sequencing reveals insights into physiology and longevity of the naked mole rat.</title>
        <authorList>
            <person name="Kim E.B."/>
            <person name="Fang X."/>
            <person name="Fushan A.A."/>
            <person name="Huang Z."/>
            <person name="Lobanov A.V."/>
            <person name="Han L."/>
            <person name="Marino S.M."/>
            <person name="Sun X."/>
            <person name="Turanov A.A."/>
            <person name="Yang P."/>
            <person name="Yim S.H."/>
            <person name="Zhao X."/>
            <person name="Kasaikina M.V."/>
            <person name="Stoletzki N."/>
            <person name="Peng C."/>
            <person name="Polak P."/>
            <person name="Xiong Z."/>
            <person name="Kiezun A."/>
            <person name="Zhu Y."/>
            <person name="Chen Y."/>
            <person name="Kryukov G.V."/>
            <person name="Zhang Q."/>
            <person name="Peshkin L."/>
            <person name="Yang L."/>
            <person name="Bronson R.T."/>
            <person name="Buffenstein R."/>
            <person name="Wang B."/>
            <person name="Han C."/>
            <person name="Li Q."/>
            <person name="Chen L."/>
            <person name="Zhao W."/>
            <person name="Sunyaev S.R."/>
            <person name="Park T.J."/>
            <person name="Zhang G."/>
            <person name="Wang J."/>
            <person name="Gladyshev V.N."/>
        </authorList>
    </citation>
    <scope>NUCLEOTIDE SEQUENCE [LARGE SCALE GENOMIC DNA]</scope>
</reference>
<dbReference type="Pfam" id="PF04103">
    <property type="entry name" value="CD20"/>
    <property type="match status" value="1"/>
</dbReference>
<dbReference type="EMBL" id="JH171870">
    <property type="protein sequence ID" value="EHB12736.1"/>
    <property type="molecule type" value="Genomic_DNA"/>
</dbReference>
<dbReference type="PANTHER" id="PTHR23320">
    <property type="entry name" value="MEMBRANE-SPANNING 4-DOMAINS SUBFAMILY A MS4A -RELATED"/>
    <property type="match status" value="1"/>
</dbReference>
<evidence type="ECO:0000256" key="3">
    <source>
        <dbReference type="ARBA" id="ARBA00022692"/>
    </source>
</evidence>
<dbReference type="EMBL" id="GEBF01005174">
    <property type="protein sequence ID" value="JAN98458.1"/>
    <property type="molecule type" value="Transcribed_RNA"/>
</dbReference>
<sequence length="247" mass="26709">MTSQPIPSEALAVLTAQGIRLPQTEKPRAPSQTQQSLEKWLKAELSVFGTIQILCGVVVLSLGIILAAAPASPYFTTVFSTLIKSAYPFAGSLCFIVSGSLSIITEKKSTKPLVHSSLACSILSTVLAVLGVALLSYTLAALDSAFQECELSRMSRPTTQSYFYFHRESYSTDCFVAKASVMGVLSVMLLCSVLELGLAVLTVVLWWKQARAHFPGIVLFQSYSHKNNPSIFSKTHGDSGYEELVTS</sequence>
<dbReference type="PANTHER" id="PTHR23320:SF135">
    <property type="entry name" value="MEMBRANE-SPANNING 4-DOMAINS SUBFAMILY A MEMBER 6A"/>
    <property type="match status" value="1"/>
</dbReference>
<feature type="transmembrane region" description="Helical" evidence="6">
    <location>
        <begin position="185"/>
        <end position="207"/>
    </location>
</feature>
<evidence type="ECO:0000256" key="1">
    <source>
        <dbReference type="ARBA" id="ARBA00004141"/>
    </source>
</evidence>
<dbReference type="InterPro" id="IPR007237">
    <property type="entry name" value="CD20-like"/>
</dbReference>
<evidence type="ECO:0000313" key="8">
    <source>
        <dbReference type="EMBL" id="JAN98458.1"/>
    </source>
</evidence>
<dbReference type="OrthoDB" id="10071849at2759"/>
<dbReference type="KEGG" id="hgl:101700652"/>
<proteinExistence type="inferred from homology"/>
<feature type="transmembrane region" description="Helical" evidence="6">
    <location>
        <begin position="86"/>
        <end position="104"/>
    </location>
</feature>
<dbReference type="GO" id="GO:0005886">
    <property type="term" value="C:plasma membrane"/>
    <property type="evidence" value="ECO:0007669"/>
    <property type="project" value="TreeGrafter"/>
</dbReference>
<dbReference type="STRING" id="10181.G5BTX5"/>
<organism evidence="7 9">
    <name type="scientific">Heterocephalus glaber</name>
    <name type="common">Naked mole rat</name>
    <dbReference type="NCBI Taxonomy" id="10181"/>
    <lineage>
        <taxon>Eukaryota</taxon>
        <taxon>Metazoa</taxon>
        <taxon>Chordata</taxon>
        <taxon>Craniata</taxon>
        <taxon>Vertebrata</taxon>
        <taxon>Euteleostomi</taxon>
        <taxon>Mammalia</taxon>
        <taxon>Eutheria</taxon>
        <taxon>Euarchontoglires</taxon>
        <taxon>Glires</taxon>
        <taxon>Rodentia</taxon>
        <taxon>Hystricomorpha</taxon>
        <taxon>Bathyergidae</taxon>
        <taxon>Heterocephalus</taxon>
    </lineage>
</organism>
<evidence type="ECO:0000313" key="9">
    <source>
        <dbReference type="Proteomes" id="UP000006813"/>
    </source>
</evidence>
<comment type="similarity">
    <text evidence="2">Belongs to the MS4A family.</text>
</comment>
<name>G5BTX5_HETGA</name>
<gene>
    <name evidence="8" type="primary">MS4A6A</name>
    <name evidence="11" type="synonym">LOC101700652</name>
    <name evidence="7" type="ORF">GW7_11813</name>
</gene>
<keyword evidence="4 6" id="KW-1133">Transmembrane helix</keyword>
<evidence type="ECO:0000256" key="4">
    <source>
        <dbReference type="ARBA" id="ARBA00022989"/>
    </source>
</evidence>